<evidence type="ECO:0000256" key="3">
    <source>
        <dbReference type="ARBA" id="ARBA00009225"/>
    </source>
</evidence>
<feature type="region of interest" description="Disordered" evidence="19">
    <location>
        <begin position="1"/>
        <end position="22"/>
    </location>
</feature>
<evidence type="ECO:0000256" key="11">
    <source>
        <dbReference type="ARBA" id="ARBA00023152"/>
    </source>
</evidence>
<protein>
    <recommendedName>
        <fullName evidence="16">Hexokinase-3</fullName>
        <ecNumber evidence="4">2.7.1.1</ecNumber>
    </recommendedName>
    <alternativeName>
        <fullName evidence="18">Hexokinase type III</fullName>
    </alternativeName>
    <alternativeName>
        <fullName evidence="17">Hexokinase-C</fullName>
    </alternativeName>
</protein>
<dbReference type="InterPro" id="IPR019807">
    <property type="entry name" value="Hexokinase_BS"/>
</dbReference>
<dbReference type="AlphaFoldDB" id="A0A151NGA8"/>
<dbReference type="GO" id="GO:0005536">
    <property type="term" value="F:D-glucose binding"/>
    <property type="evidence" value="ECO:0007669"/>
    <property type="project" value="InterPro"/>
</dbReference>
<dbReference type="PANTHER" id="PTHR19443:SF1">
    <property type="entry name" value="HEXOKINASE-3"/>
    <property type="match status" value="1"/>
</dbReference>
<dbReference type="GO" id="GO:0006096">
    <property type="term" value="P:glycolytic process"/>
    <property type="evidence" value="ECO:0007669"/>
    <property type="project" value="UniProtKB-UniPathway"/>
</dbReference>
<reference evidence="22 23" key="1">
    <citation type="journal article" date="2012" name="Genome Biol.">
        <title>Sequencing three crocodilian genomes to illuminate the evolution of archosaurs and amniotes.</title>
        <authorList>
            <person name="St John J.A."/>
            <person name="Braun E.L."/>
            <person name="Isberg S.R."/>
            <person name="Miles L.G."/>
            <person name="Chong A.Y."/>
            <person name="Gongora J."/>
            <person name="Dalzell P."/>
            <person name="Moran C."/>
            <person name="Bed'hom B."/>
            <person name="Abzhanov A."/>
            <person name="Burgess S.C."/>
            <person name="Cooksey A.M."/>
            <person name="Castoe T.A."/>
            <person name="Crawford N.G."/>
            <person name="Densmore L.D."/>
            <person name="Drew J.C."/>
            <person name="Edwards S.V."/>
            <person name="Faircloth B.C."/>
            <person name="Fujita M.K."/>
            <person name="Greenwold M.J."/>
            <person name="Hoffmann F.G."/>
            <person name="Howard J.M."/>
            <person name="Iguchi T."/>
            <person name="Janes D.E."/>
            <person name="Khan S.Y."/>
            <person name="Kohno S."/>
            <person name="de Koning A.J."/>
            <person name="Lance S.L."/>
            <person name="McCarthy F.M."/>
            <person name="McCormack J.E."/>
            <person name="Merchant M.E."/>
            <person name="Peterson D.G."/>
            <person name="Pollock D.D."/>
            <person name="Pourmand N."/>
            <person name="Raney B.J."/>
            <person name="Roessler K.A."/>
            <person name="Sanford J.R."/>
            <person name="Sawyer R.H."/>
            <person name="Schmidt C.J."/>
            <person name="Triplett E.W."/>
            <person name="Tuberville T.D."/>
            <person name="Venegas-Anaya M."/>
            <person name="Howard J.T."/>
            <person name="Jarvis E.D."/>
            <person name="Guillette L.J.Jr."/>
            <person name="Glenn T.C."/>
            <person name="Green R.E."/>
            <person name="Ray D.A."/>
        </authorList>
    </citation>
    <scope>NUCLEOTIDE SEQUENCE [LARGE SCALE GENOMIC DNA]</scope>
    <source>
        <strain evidence="22">KSC_2009_1</strain>
    </source>
</reference>
<dbReference type="GO" id="GO:0019158">
    <property type="term" value="F:mannokinase activity"/>
    <property type="evidence" value="ECO:0007669"/>
    <property type="project" value="TreeGrafter"/>
</dbReference>
<dbReference type="InterPro" id="IPR001312">
    <property type="entry name" value="Hexokinase"/>
</dbReference>
<keyword evidence="8" id="KW-0547">Nucleotide-binding</keyword>
<dbReference type="PANTHER" id="PTHR19443">
    <property type="entry name" value="HEXOKINASE"/>
    <property type="match status" value="1"/>
</dbReference>
<evidence type="ECO:0000313" key="22">
    <source>
        <dbReference type="EMBL" id="KYO35866.1"/>
    </source>
</evidence>
<evidence type="ECO:0000256" key="14">
    <source>
        <dbReference type="ARBA" id="ARBA00048160"/>
    </source>
</evidence>
<evidence type="ECO:0000256" key="5">
    <source>
        <dbReference type="ARBA" id="ARBA00022533"/>
    </source>
</evidence>
<dbReference type="GO" id="GO:0006006">
    <property type="term" value="P:glucose metabolic process"/>
    <property type="evidence" value="ECO:0007669"/>
    <property type="project" value="TreeGrafter"/>
</dbReference>
<keyword evidence="23" id="KW-1185">Reference proteome</keyword>
<comment type="catalytic activity">
    <reaction evidence="12">
        <text>a D-hexose + ATP = a D-hexose 6-phosphate + ADP + H(+)</text>
        <dbReference type="Rhea" id="RHEA:22740"/>
        <dbReference type="ChEBI" id="CHEBI:4194"/>
        <dbReference type="ChEBI" id="CHEBI:15378"/>
        <dbReference type="ChEBI" id="CHEBI:30616"/>
        <dbReference type="ChEBI" id="CHEBI:229467"/>
        <dbReference type="ChEBI" id="CHEBI:456216"/>
        <dbReference type="EC" id="2.7.1.1"/>
    </reaction>
    <physiologicalReaction direction="left-to-right" evidence="12">
        <dbReference type="Rhea" id="RHEA:22741"/>
    </physiologicalReaction>
</comment>
<feature type="domain" description="Hexokinase C-terminal" evidence="21">
    <location>
        <begin position="250"/>
        <end position="483"/>
    </location>
</feature>
<dbReference type="Proteomes" id="UP000050525">
    <property type="component" value="Unassembled WGS sequence"/>
</dbReference>
<dbReference type="FunFam" id="3.30.420.40:FF:000123">
    <property type="entry name" value="Hexokinase 3"/>
    <property type="match status" value="1"/>
</dbReference>
<dbReference type="Gene3D" id="3.30.420.40">
    <property type="match status" value="2"/>
</dbReference>
<evidence type="ECO:0000256" key="2">
    <source>
        <dbReference type="ARBA" id="ARBA00005028"/>
    </source>
</evidence>
<organism evidence="22 23">
    <name type="scientific">Alligator mississippiensis</name>
    <name type="common">American alligator</name>
    <dbReference type="NCBI Taxonomy" id="8496"/>
    <lineage>
        <taxon>Eukaryota</taxon>
        <taxon>Metazoa</taxon>
        <taxon>Chordata</taxon>
        <taxon>Craniata</taxon>
        <taxon>Vertebrata</taxon>
        <taxon>Euteleostomi</taxon>
        <taxon>Archelosauria</taxon>
        <taxon>Archosauria</taxon>
        <taxon>Crocodylia</taxon>
        <taxon>Alligatoridae</taxon>
        <taxon>Alligatorinae</taxon>
        <taxon>Alligator</taxon>
    </lineage>
</organism>
<dbReference type="OrthoDB" id="419537at2759"/>
<dbReference type="UniPathway" id="UPA00109">
    <property type="reaction ID" value="UER00180"/>
</dbReference>
<dbReference type="STRING" id="8496.A0A151NGA8"/>
<evidence type="ECO:0000256" key="8">
    <source>
        <dbReference type="ARBA" id="ARBA00022741"/>
    </source>
</evidence>
<comment type="similarity">
    <text evidence="3">Belongs to the hexokinase family.</text>
</comment>
<dbReference type="Pfam" id="PF03727">
    <property type="entry name" value="Hexokinase_2"/>
    <property type="match status" value="2"/>
</dbReference>
<comment type="pathway">
    <text evidence="2">Carbohydrate metabolism; hexose metabolism.</text>
</comment>
<keyword evidence="11" id="KW-0324">Glycolysis</keyword>
<sequence>MSSRQDEPVPQEPHKEAGSPVCSAQWVGDAGATQHPQSQSHRVTEVVQRVLQPLSLSLQQLSSVQHRMLAAMEAGLSLRKGAHAVPMLPTYVRSTPDSTERGSFLVLELHEQDLRVLQAELGGGGRQGAQLKGQVFAVPRDLTEGKGEKLFDFMAERLCQFLDNLHIPATSHQLGFCFPFTCHKAGLEKSVLQTWSKGYSCSDVEGRDVGQLLQAAIQKQARHDINVVVVVNDTVATMMGCSLGEKPCEVSLIVGAGTNSCFMEEARCVESLDDNEGRMCVNTEWGAFGDTGALADILTTYDEQVDAGSMHKGKHRFEKMISSLHLGEIARLLLVQLAQEKALHAGGTTPQLLTQGKVTALEVLSISEDQGGLAAARCLMQKLGLQPSDLDCFAVRQVCLAVVTRAANLCATSLAAILTHMRKNRELPQLDVCVGVDGDIFQGRKFCRTLEEMTKKLAPECAATLVSAKEDSCAWGVAMVTAVAVRLQSQRHEVDQLLKPLHLAPDARQRVQALLQREMERGLRHETHAQASTRMLPTYVRATPDGSERGDFLALDLGGTNFRVLLVQLRSREAGGICMVSEIYSIPPEVAQGPGSQLFDHIVECIMDFQTKQGLRGRTLPLGFTFSFPCQQKSLDQGILLNWTKGFTASGCEGKDVVELLREAVRRKNQFDLDVVAIVNDTVGTMMSCGYDDPNCEVGLIVGTGTNACYMEELRNVEVVPGAEGRMCINMEWGAFGDNGCLDEFFTCFDAQVDRASLNPGKQRFEKLISGMYLGEIVRMVLVELVEKRLLFQGRPCPALQTPGIFPTKFLSTIESDGLALRQVSAVLRNLGLAASVEDALLVRKVCQVVSLRAGQLCGAALAAVAEKIRDNRGLAQLAVTVGVDGTLYKLHPHFSQHVQQTVKELAPRCTVTFLQSEDGSGKGAALVAAVACRVAQSRAAPAPGQ</sequence>
<dbReference type="FunFam" id="3.40.367.20:FF:000005">
    <property type="entry name" value="Phosphotransferase"/>
    <property type="match status" value="1"/>
</dbReference>
<evidence type="ECO:0000256" key="16">
    <source>
        <dbReference type="ARBA" id="ARBA00071677"/>
    </source>
</evidence>
<evidence type="ECO:0000256" key="4">
    <source>
        <dbReference type="ARBA" id="ARBA00012324"/>
    </source>
</evidence>
<feature type="domain" description="Hexokinase N-terminal" evidence="20">
    <location>
        <begin position="493"/>
        <end position="691"/>
    </location>
</feature>
<comment type="function">
    <text evidence="15">Catalyzes the phosphorylation of hexose, such as D-glucose and D-fructose, to hexose 6-phosphate (D-glucose 6-phosphate and D-fructose 6-phosphate, respectively). Mediates the initial step of glycolysis by catalyzing phosphorylation of D-glucose to D-glucose 6-phosphate.</text>
</comment>
<dbReference type="UniPathway" id="UPA00242"/>
<dbReference type="GO" id="GO:0008865">
    <property type="term" value="F:fructokinase activity"/>
    <property type="evidence" value="ECO:0007669"/>
    <property type="project" value="TreeGrafter"/>
</dbReference>
<dbReference type="InterPro" id="IPR022672">
    <property type="entry name" value="Hexokinase_N"/>
</dbReference>
<keyword evidence="7" id="KW-0677">Repeat</keyword>
<accession>A0A151NGA8</accession>
<evidence type="ECO:0000256" key="12">
    <source>
        <dbReference type="ARBA" id="ARBA00044613"/>
    </source>
</evidence>
<dbReference type="EMBL" id="AKHW03003065">
    <property type="protein sequence ID" value="KYO35866.1"/>
    <property type="molecule type" value="Genomic_DNA"/>
</dbReference>
<evidence type="ECO:0000256" key="7">
    <source>
        <dbReference type="ARBA" id="ARBA00022737"/>
    </source>
</evidence>
<evidence type="ECO:0000256" key="1">
    <source>
        <dbReference type="ARBA" id="ARBA00004888"/>
    </source>
</evidence>
<keyword evidence="10" id="KW-0067">ATP-binding</keyword>
<feature type="compositionally biased region" description="Basic and acidic residues" evidence="19">
    <location>
        <begin position="1"/>
        <end position="17"/>
    </location>
</feature>
<keyword evidence="9" id="KW-0418">Kinase</keyword>
<comment type="pathway">
    <text evidence="1">Carbohydrate degradation; glycolysis; D-glyceraldehyde 3-phosphate and glycerone phosphate from D-glucose: step 1/4.</text>
</comment>
<comment type="caution">
    <text evidence="22">The sequence shown here is derived from an EMBL/GenBank/DDBJ whole genome shotgun (WGS) entry which is preliminary data.</text>
</comment>
<dbReference type="PROSITE" id="PS51748">
    <property type="entry name" value="HEXOKINASE_2"/>
    <property type="match status" value="2"/>
</dbReference>
<dbReference type="EC" id="2.7.1.1" evidence="4"/>
<evidence type="ECO:0000259" key="20">
    <source>
        <dbReference type="Pfam" id="PF00349"/>
    </source>
</evidence>
<evidence type="ECO:0000256" key="6">
    <source>
        <dbReference type="ARBA" id="ARBA00022679"/>
    </source>
</evidence>
<dbReference type="Gene3D" id="3.40.367.20">
    <property type="match status" value="2"/>
</dbReference>
<feature type="domain" description="Hexokinase N-terminal" evidence="20">
    <location>
        <begin position="47"/>
        <end position="242"/>
    </location>
</feature>
<dbReference type="GO" id="GO:0005739">
    <property type="term" value="C:mitochondrion"/>
    <property type="evidence" value="ECO:0007669"/>
    <property type="project" value="TreeGrafter"/>
</dbReference>
<dbReference type="GO" id="GO:0004340">
    <property type="term" value="F:glucokinase activity"/>
    <property type="evidence" value="ECO:0007669"/>
    <property type="project" value="TreeGrafter"/>
</dbReference>
<evidence type="ECO:0000259" key="21">
    <source>
        <dbReference type="Pfam" id="PF03727"/>
    </source>
</evidence>
<dbReference type="InterPro" id="IPR022673">
    <property type="entry name" value="Hexokinase_C"/>
</dbReference>
<evidence type="ECO:0000256" key="9">
    <source>
        <dbReference type="ARBA" id="ARBA00022777"/>
    </source>
</evidence>
<dbReference type="PROSITE" id="PS00378">
    <property type="entry name" value="HEXOKINASE_1"/>
    <property type="match status" value="1"/>
</dbReference>
<gene>
    <name evidence="22" type="ORF">Y1Q_0015294</name>
</gene>
<evidence type="ECO:0000256" key="15">
    <source>
        <dbReference type="ARBA" id="ARBA00057794"/>
    </source>
</evidence>
<evidence type="ECO:0000256" key="10">
    <source>
        <dbReference type="ARBA" id="ARBA00022840"/>
    </source>
</evidence>
<evidence type="ECO:0000256" key="19">
    <source>
        <dbReference type="SAM" id="MobiDB-lite"/>
    </source>
</evidence>
<evidence type="ECO:0000256" key="18">
    <source>
        <dbReference type="ARBA" id="ARBA00083839"/>
    </source>
</evidence>
<dbReference type="PRINTS" id="PR00475">
    <property type="entry name" value="HEXOKINASE"/>
</dbReference>
<dbReference type="FunFam" id="3.30.420.40:FF:000015">
    <property type="entry name" value="Hexokinase 1"/>
    <property type="match status" value="1"/>
</dbReference>
<comment type="catalytic activity">
    <reaction evidence="13">
        <text>D-fructose + ATP = D-fructose 6-phosphate + ADP + H(+)</text>
        <dbReference type="Rhea" id="RHEA:16125"/>
        <dbReference type="ChEBI" id="CHEBI:15378"/>
        <dbReference type="ChEBI" id="CHEBI:30616"/>
        <dbReference type="ChEBI" id="CHEBI:37721"/>
        <dbReference type="ChEBI" id="CHEBI:61527"/>
        <dbReference type="ChEBI" id="CHEBI:456216"/>
        <dbReference type="EC" id="2.7.1.1"/>
    </reaction>
    <physiologicalReaction direction="left-to-right" evidence="13">
        <dbReference type="Rhea" id="RHEA:16126"/>
    </physiologicalReaction>
</comment>
<dbReference type="GO" id="GO:0005829">
    <property type="term" value="C:cytosol"/>
    <property type="evidence" value="ECO:0007669"/>
    <property type="project" value="TreeGrafter"/>
</dbReference>
<dbReference type="eggNOG" id="KOG1369">
    <property type="taxonomic scope" value="Eukaryota"/>
</dbReference>
<evidence type="ECO:0000256" key="17">
    <source>
        <dbReference type="ARBA" id="ARBA00076203"/>
    </source>
</evidence>
<dbReference type="GO" id="GO:0001678">
    <property type="term" value="P:intracellular glucose homeostasis"/>
    <property type="evidence" value="ECO:0007669"/>
    <property type="project" value="InterPro"/>
</dbReference>
<dbReference type="FunFam" id="3.40.367.20:FF:000001">
    <property type="entry name" value="Hexokinase 1"/>
    <property type="match status" value="1"/>
</dbReference>
<dbReference type="InterPro" id="IPR043129">
    <property type="entry name" value="ATPase_NBD"/>
</dbReference>
<evidence type="ECO:0000256" key="13">
    <source>
        <dbReference type="ARBA" id="ARBA00047905"/>
    </source>
</evidence>
<name>A0A151NGA8_ALLMI</name>
<keyword evidence="6" id="KW-0808">Transferase</keyword>
<dbReference type="SUPFAM" id="SSF53067">
    <property type="entry name" value="Actin-like ATPase domain"/>
    <property type="match status" value="4"/>
</dbReference>
<keyword evidence="5" id="KW-0021">Allosteric enzyme</keyword>
<feature type="domain" description="Hexokinase C-terminal" evidence="21">
    <location>
        <begin position="698"/>
        <end position="931"/>
    </location>
</feature>
<dbReference type="Pfam" id="PF00349">
    <property type="entry name" value="Hexokinase_1"/>
    <property type="match status" value="2"/>
</dbReference>
<dbReference type="KEGG" id="amj:102570194"/>
<comment type="catalytic activity">
    <reaction evidence="14">
        <text>D-glucose + ATP = D-glucose 6-phosphate + ADP + H(+)</text>
        <dbReference type="Rhea" id="RHEA:17825"/>
        <dbReference type="ChEBI" id="CHEBI:4167"/>
        <dbReference type="ChEBI" id="CHEBI:15378"/>
        <dbReference type="ChEBI" id="CHEBI:30616"/>
        <dbReference type="ChEBI" id="CHEBI:61548"/>
        <dbReference type="ChEBI" id="CHEBI:456216"/>
        <dbReference type="EC" id="2.7.1.1"/>
    </reaction>
    <physiologicalReaction direction="left-to-right" evidence="14">
        <dbReference type="Rhea" id="RHEA:17826"/>
    </physiologicalReaction>
</comment>
<dbReference type="GO" id="GO:0005524">
    <property type="term" value="F:ATP binding"/>
    <property type="evidence" value="ECO:0007669"/>
    <property type="project" value="UniProtKB-KW"/>
</dbReference>
<proteinExistence type="inferred from homology"/>
<evidence type="ECO:0000313" key="23">
    <source>
        <dbReference type="Proteomes" id="UP000050525"/>
    </source>
</evidence>